<dbReference type="PANTHER" id="PTHR46657:SF1">
    <property type="entry name" value="CENTROSOMAL PROTEIN OF 128 KDA"/>
    <property type="match status" value="1"/>
</dbReference>
<feature type="compositionally biased region" description="Basic and acidic residues" evidence="2">
    <location>
        <begin position="149"/>
        <end position="166"/>
    </location>
</feature>
<gene>
    <name evidence="3" type="ORF">HHUSO_G17592</name>
</gene>
<name>A0ABR0Z953_HUSHU</name>
<dbReference type="InterPro" id="IPR026652">
    <property type="entry name" value="CEP128"/>
</dbReference>
<reference evidence="3 4" key="1">
    <citation type="submission" date="2021-05" db="EMBL/GenBank/DDBJ databases">
        <authorList>
            <person name="Zahm M."/>
            <person name="Klopp C."/>
            <person name="Cabau C."/>
            <person name="Kuhl H."/>
            <person name="Suciu R."/>
            <person name="Ciorpac M."/>
            <person name="Holostenco D."/>
            <person name="Gessner J."/>
            <person name="Wuertz S."/>
            <person name="Hohne C."/>
            <person name="Stock M."/>
            <person name="Gislard M."/>
            <person name="Lluch J."/>
            <person name="Milhes M."/>
            <person name="Lampietro C."/>
            <person name="Lopez Roques C."/>
            <person name="Donnadieu C."/>
            <person name="Du K."/>
            <person name="Schartl M."/>
            <person name="Guiguen Y."/>
        </authorList>
    </citation>
    <scope>NUCLEOTIDE SEQUENCE [LARGE SCALE GENOMIC DNA]</scope>
    <source>
        <strain evidence="3">Hh-F2</strain>
        <tissue evidence="3">Blood</tissue>
    </source>
</reference>
<feature type="coiled-coil region" evidence="1">
    <location>
        <begin position="208"/>
        <end position="235"/>
    </location>
</feature>
<feature type="region of interest" description="Disordered" evidence="2">
    <location>
        <begin position="1056"/>
        <end position="1093"/>
    </location>
</feature>
<dbReference type="PANTHER" id="PTHR46657">
    <property type="entry name" value="CENTROSOMAL PROTEIN OF 128 KDA"/>
    <property type="match status" value="1"/>
</dbReference>
<evidence type="ECO:0000313" key="3">
    <source>
        <dbReference type="EMBL" id="KAK6481356.1"/>
    </source>
</evidence>
<evidence type="ECO:0000256" key="1">
    <source>
        <dbReference type="SAM" id="Coils"/>
    </source>
</evidence>
<comment type="caution">
    <text evidence="3">The sequence shown here is derived from an EMBL/GenBank/DDBJ whole genome shotgun (WGS) entry which is preliminary data.</text>
</comment>
<protein>
    <submittedName>
        <fullName evidence="3">Centrosomal protein of 128 kDa-like isoform X1</fullName>
    </submittedName>
</protein>
<feature type="coiled-coil region" evidence="1">
    <location>
        <begin position="986"/>
        <end position="1034"/>
    </location>
</feature>
<proteinExistence type="predicted"/>
<accession>A0ABR0Z953</accession>
<dbReference type="EMBL" id="JAHFZB010000015">
    <property type="protein sequence ID" value="KAK6481356.1"/>
    <property type="molecule type" value="Genomic_DNA"/>
</dbReference>
<keyword evidence="1" id="KW-0175">Coiled coil</keyword>
<feature type="coiled-coil region" evidence="1">
    <location>
        <begin position="645"/>
        <end position="793"/>
    </location>
</feature>
<dbReference type="Gene3D" id="1.10.287.1490">
    <property type="match status" value="1"/>
</dbReference>
<feature type="region of interest" description="Disordered" evidence="2">
    <location>
        <begin position="97"/>
        <end position="166"/>
    </location>
</feature>
<feature type="coiled-coil region" evidence="1">
    <location>
        <begin position="889"/>
        <end position="955"/>
    </location>
</feature>
<evidence type="ECO:0000313" key="4">
    <source>
        <dbReference type="Proteomes" id="UP001369086"/>
    </source>
</evidence>
<organism evidence="3 4">
    <name type="scientific">Huso huso</name>
    <name type="common">Beluga</name>
    <name type="synonym">Acipenser huso</name>
    <dbReference type="NCBI Taxonomy" id="61971"/>
    <lineage>
        <taxon>Eukaryota</taxon>
        <taxon>Metazoa</taxon>
        <taxon>Chordata</taxon>
        <taxon>Craniata</taxon>
        <taxon>Vertebrata</taxon>
        <taxon>Euteleostomi</taxon>
        <taxon>Actinopterygii</taxon>
        <taxon>Chondrostei</taxon>
        <taxon>Acipenseriformes</taxon>
        <taxon>Acipenseridae</taxon>
        <taxon>Huso</taxon>
    </lineage>
</organism>
<dbReference type="Proteomes" id="UP001369086">
    <property type="component" value="Unassembled WGS sequence"/>
</dbReference>
<evidence type="ECO:0000256" key="2">
    <source>
        <dbReference type="SAM" id="MobiDB-lite"/>
    </source>
</evidence>
<feature type="compositionally biased region" description="Polar residues" evidence="2">
    <location>
        <begin position="1072"/>
        <end position="1085"/>
    </location>
</feature>
<sequence length="1093" mass="128557">MAESSSDSDTYHRNRGNRPGPVRATHFGPQRRSRINSSGDISGKIETLASTLQDTSRNLNYVDRMLGQYREHTGDQAEAMTTLRDNLEESIHQLRRQRLRRNSGSTLHTSDLDGGSASESHHYRPTSPLRDYRDSNGTRRRSRSATVRFVDEMDPPEHVHSLHQSLRDLSSDQLRIGDDIDREIVRRNRTEIETKRTLEDLSSRLRESQRAEAVSERVERRLQEIEREMRTERQHGERRQDQLGHVSLQLQEALKKHEVKGSEMEEVMKSKLLKTECEKSQIEQELERTRRRLDQSEGGRDTLLQQVDDLRTQLLKTEQDRLDMQQQISQIALLQRSRNEEEEDQRMLRAVTDRSDREKQELEKQIQELRLQLSQNVVMSEVQELKRSIERKEREKAQLSAHIEVLSSDLDKRDKQQLRMLDQLKEIQNRYEDCETDRKRMELQIEDLDTQLKDCGTEAEKHVKQLKQAELLKEESDKKKEELKAKAQESIRLWKLKCKKLERDLEKQNETAELTMDKNKQVTKEKETLQGQLHSVMLQMENLRKELSDVISKLAQKEEDIHRKDVELNETKSQHMDLEHEIREVREVASKLENEVQNQNLLHSQLKSDNQALESEVLVLSRKNEKDRGTLLEMQGEIKHLSAIRAELTNRLSDEETARKELKKDLADLQSAYDCGQEELLSVGRQIKLERDLHHRELAGLRSEMENLKTKHEKNIQEAVRLFRQERDEQENHIRTFKAEATEDKNLVKAQRRQLEKMKIECDKLTEELTQSEEESTKLKRKYQLLKQELEEKGKMVTSGGERLKRMDGTIVELQEQLGLMEMEQESILCTIGIEIDSACEAFSRDSDEQFRAISLTPGLQKDPHRWLAEMKTKLQWLCEEAKEREGQEKRLRRHLQQSREQLKGLKQNKESERQLLIGQITKQEQLLEEIHREKRDLLEKTRGKDEEMRQLQDRIVELEMSTRLALDHLESVPEKLNLLEDFRDLEDSQRQREMIEQRYAKYKEIVGTLQHQLEESKRRIQEYRDMKMDATSQSARLATLSSSIRGQNSFLSSSLLTDNSSPHKRMASPDFDTSQDNCLTNGTTSHKDQKEI</sequence>
<keyword evidence="4" id="KW-1185">Reference proteome</keyword>
<feature type="coiled-coil region" evidence="1">
    <location>
        <begin position="272"/>
        <end position="616"/>
    </location>
</feature>
<feature type="region of interest" description="Disordered" evidence="2">
    <location>
        <begin position="1"/>
        <end position="42"/>
    </location>
</feature>